<protein>
    <submittedName>
        <fullName evidence="1">Uncharacterized protein</fullName>
    </submittedName>
</protein>
<keyword evidence="2" id="KW-1185">Reference proteome</keyword>
<name>A0A1A9F470_9GAMM</name>
<dbReference type="Proteomes" id="UP000078070">
    <property type="component" value="Chromosome"/>
</dbReference>
<evidence type="ECO:0000313" key="1">
    <source>
        <dbReference type="EMBL" id="ANG64513.1"/>
    </source>
</evidence>
<sequence length="272" mass="30030">MKLPPLPGGLYIEGTLRRDYHFHPLNGALELSLEEAAAEDGCTADRVTAVLASALATLTGQEPDRLLVASLVVGDRQFLMRQLSVLQDDSLRWLSARCSDCNAVFDLSYRPSSLPVKSAGPGFPESSVQINETSYRLRLPTGADQSGLDQRKSPEEQQLQLLASLLNPIPDVSTLSPQDIATLDQTLESMAPEVALQLLAPCPHCQVENTINLDPYQSLDSSSDALLSEIHRLASSYHWSQREILDLPRRRRHHYLQLIESNRPSDAMEAGH</sequence>
<dbReference type="AlphaFoldDB" id="A0A1A9F470"/>
<evidence type="ECO:0000313" key="2">
    <source>
        <dbReference type="Proteomes" id="UP000078070"/>
    </source>
</evidence>
<dbReference type="STRING" id="1821621.A8C75_19930"/>
<dbReference type="KEGG" id="mars:A8C75_19930"/>
<dbReference type="RefSeq" id="WP_067386115.1">
    <property type="nucleotide sequence ID" value="NZ_CP015839.1"/>
</dbReference>
<dbReference type="EMBL" id="CP015839">
    <property type="protein sequence ID" value="ANG64513.1"/>
    <property type="molecule type" value="Genomic_DNA"/>
</dbReference>
<reference evidence="1 2" key="2">
    <citation type="journal article" date="2018" name="Int. J. Syst. Evol. Microbiol.">
        <title>Marinobacterium aestuarii sp. nov., a benzene-degrading marine bacterium isolated from estuary sediment.</title>
        <authorList>
            <person name="Bae S.S."/>
            <person name="Jung J."/>
            <person name="Chung D."/>
            <person name="Baek K."/>
        </authorList>
    </citation>
    <scope>NUCLEOTIDE SEQUENCE [LARGE SCALE GENOMIC DNA]</scope>
    <source>
        <strain evidence="1 2">ST58-10</strain>
    </source>
</reference>
<reference evidence="2" key="1">
    <citation type="submission" date="2016-05" db="EMBL/GenBank/DDBJ databases">
        <authorList>
            <person name="Baek K."/>
            <person name="Yang S.-J."/>
        </authorList>
    </citation>
    <scope>NUCLEOTIDE SEQUENCE [LARGE SCALE GENOMIC DNA]</scope>
    <source>
        <strain evidence="2">ST58-10</strain>
    </source>
</reference>
<organism evidence="1 2">
    <name type="scientific">Marinobacterium aestuarii</name>
    <dbReference type="NCBI Taxonomy" id="1821621"/>
    <lineage>
        <taxon>Bacteria</taxon>
        <taxon>Pseudomonadati</taxon>
        <taxon>Pseudomonadota</taxon>
        <taxon>Gammaproteobacteria</taxon>
        <taxon>Oceanospirillales</taxon>
        <taxon>Oceanospirillaceae</taxon>
        <taxon>Marinobacterium</taxon>
    </lineage>
</organism>
<gene>
    <name evidence="1" type="ORF">A8C75_19930</name>
</gene>
<proteinExistence type="predicted"/>
<accession>A0A1A9F470</accession>
<dbReference type="OrthoDB" id="283948at2"/>